<dbReference type="PANTHER" id="PTHR22762:SF67">
    <property type="entry name" value="ALPHA_BETA-GLUCOSIDASE AGDC-RELATED"/>
    <property type="match status" value="1"/>
</dbReference>
<dbReference type="PANTHER" id="PTHR22762">
    <property type="entry name" value="ALPHA-GLUCOSIDASE"/>
    <property type="match status" value="1"/>
</dbReference>
<keyword evidence="8" id="KW-0964">Secreted</keyword>
<dbReference type="InterPro" id="IPR011013">
    <property type="entry name" value="Gal_mutarotase_sf_dom"/>
</dbReference>
<comment type="subcellular location">
    <subcellularLocation>
        <location evidence="3">Secreted</location>
    </subcellularLocation>
</comment>
<feature type="signal peptide" evidence="19">
    <location>
        <begin position="1"/>
        <end position="16"/>
    </location>
</feature>
<evidence type="ECO:0000256" key="18">
    <source>
        <dbReference type="SAM" id="MobiDB-lite"/>
    </source>
</evidence>
<dbReference type="Pfam" id="PF01055">
    <property type="entry name" value="Glyco_hydro_31_2nd"/>
    <property type="match status" value="1"/>
</dbReference>
<dbReference type="PROSITE" id="PS00129">
    <property type="entry name" value="GLYCOSYL_HYDROL_F31_1"/>
    <property type="match status" value="1"/>
</dbReference>
<dbReference type="Gene3D" id="2.60.40.1180">
    <property type="entry name" value="Golgi alpha-mannosidase II"/>
    <property type="match status" value="2"/>
</dbReference>
<evidence type="ECO:0000256" key="9">
    <source>
        <dbReference type="ARBA" id="ARBA00022729"/>
    </source>
</evidence>
<evidence type="ECO:0000256" key="6">
    <source>
        <dbReference type="ARBA" id="ARBA00012744"/>
    </source>
</evidence>
<dbReference type="EMBL" id="JAPDRL010000011">
    <property type="protein sequence ID" value="KAJ9667726.1"/>
    <property type="molecule type" value="Genomic_DNA"/>
</dbReference>
<comment type="catalytic activity">
    <reaction evidence="1">
        <text>Hydrolysis of terminal, non-reducing beta-D-glucosyl residues with release of beta-D-glucose.</text>
        <dbReference type="EC" id="3.2.1.21"/>
    </reaction>
</comment>
<evidence type="ECO:0000259" key="22">
    <source>
        <dbReference type="Pfam" id="PF21365"/>
    </source>
</evidence>
<evidence type="ECO:0000256" key="13">
    <source>
        <dbReference type="ARBA" id="ARBA00023295"/>
    </source>
</evidence>
<proteinExistence type="inferred from homology"/>
<dbReference type="InterPro" id="IPR017853">
    <property type="entry name" value="GH"/>
</dbReference>
<comment type="similarity">
    <text evidence="4 17">Belongs to the glycosyl hydrolase 31 family.</text>
</comment>
<keyword evidence="13 17" id="KW-0326">Glycosidase</keyword>
<evidence type="ECO:0000256" key="19">
    <source>
        <dbReference type="SAM" id="SignalP"/>
    </source>
</evidence>
<comment type="function">
    <text evidence="16">Glucosidase involved in the degradation of cellulosic biomass. Has both alpha- and beta-glucosidase activity.</text>
</comment>
<evidence type="ECO:0000256" key="3">
    <source>
        <dbReference type="ARBA" id="ARBA00004613"/>
    </source>
</evidence>
<protein>
    <recommendedName>
        <fullName evidence="7">Probable alpha/beta-glucosidase agdC</fullName>
        <ecNumber evidence="5">3.2.1.20</ecNumber>
        <ecNumber evidence="6">3.2.1.21</ecNumber>
    </recommendedName>
</protein>
<organism evidence="23 24">
    <name type="scientific">Coniosporium apollinis</name>
    <dbReference type="NCBI Taxonomy" id="61459"/>
    <lineage>
        <taxon>Eukaryota</taxon>
        <taxon>Fungi</taxon>
        <taxon>Dikarya</taxon>
        <taxon>Ascomycota</taxon>
        <taxon>Pezizomycotina</taxon>
        <taxon>Dothideomycetes</taxon>
        <taxon>Dothideomycetes incertae sedis</taxon>
        <taxon>Coniosporium</taxon>
    </lineage>
</organism>
<gene>
    <name evidence="23" type="ORF">H2201_002261</name>
</gene>
<evidence type="ECO:0000256" key="4">
    <source>
        <dbReference type="ARBA" id="ARBA00007806"/>
    </source>
</evidence>
<evidence type="ECO:0000256" key="10">
    <source>
        <dbReference type="ARBA" id="ARBA00022801"/>
    </source>
</evidence>
<dbReference type="EC" id="3.2.1.21" evidence="6"/>
<dbReference type="SUPFAM" id="SSF51445">
    <property type="entry name" value="(Trans)glycosidases"/>
    <property type="match status" value="1"/>
</dbReference>
<evidence type="ECO:0000259" key="20">
    <source>
        <dbReference type="Pfam" id="PF01055"/>
    </source>
</evidence>
<feature type="domain" description="Glycosyl hydrolase family 31 C-terminal" evidence="22">
    <location>
        <begin position="727"/>
        <end position="815"/>
    </location>
</feature>
<dbReference type="Gene3D" id="2.60.40.1760">
    <property type="entry name" value="glycosyl hydrolase (family 31)"/>
    <property type="match status" value="1"/>
</dbReference>
<evidence type="ECO:0000256" key="12">
    <source>
        <dbReference type="ARBA" id="ARBA00023277"/>
    </source>
</evidence>
<dbReference type="SUPFAM" id="SSF51011">
    <property type="entry name" value="Glycosyl hydrolase domain"/>
    <property type="match status" value="1"/>
</dbReference>
<feature type="chain" id="PRO_5046381115" description="Probable alpha/beta-glucosidase agdC" evidence="19">
    <location>
        <begin position="17"/>
        <end position="925"/>
    </location>
</feature>
<keyword evidence="12" id="KW-0119">Carbohydrate metabolism</keyword>
<dbReference type="InterPro" id="IPR025887">
    <property type="entry name" value="Glyco_hydro_31_N_dom"/>
</dbReference>
<feature type="region of interest" description="Disordered" evidence="18">
    <location>
        <begin position="480"/>
        <end position="515"/>
    </location>
</feature>
<sequence length="925" mass="103320">MALQLLLGALIAPALAIPLAGSALDVLERRQLSENNADLSACPGYNAANVQQSGSSITAELSLAGAACNAYGTDIQNLLLTATYDSAERLHVVIEDAGRQAYRVPTSVFSPPESHGVNPEHSHLQFNWVASPFSFTVTRRASGEVLFDSSAAPLVFEDQYLRLRTALPEDPNLYGLGEHNDNLRLNTTDYIRTLWSRDSFGIPPGTNLYGNHPVYFDHRGENGTHGVFLLSSVGMDIKINNTAEDGQYLEYNLLGGIIDLYFMAGNEPTDVSKQYALVAGLPAMNSYWSLGFHQCRYGYRDFYAVAESIYNYSAAGIPLETQWTDIDYMYERWIFTLDPDRFPLARVQDIVDYLHEHDQHYIVMVDPATAVENYTTFNRGVQQDIFMKYDNGTLFQGVVWPGPTAFPDWFHPNAQGWWNQEFLDFFDDENGVDIDGLWIDMNEAANFCPFPCPDPEAYAAANRFPPRRPFVRSQPRVIPGFPPEFQPGASNATPDSLPYNDPNLAPAASVSQPTKLKRQTTEFGEELDTPLGFPGRNLLEPPYRIQNAATEQDYGGLSNKTLNTDLHHENGLAELDVHNLYGTMMSETSRGAMLARRPGLRPLVVTRSTFAGAGRYVAKWLGDNLSTWEQYRKQIHGMLEFNALFQVPMVGSDVCGFGGNTTELLCARWATLGAFNPFYRNHNQDSALPQEFYIWDSVTRAARHAIEIRYKLLDYFYTAMHEQTVDGTPSLNPVFFKYPSDANTFGLELQFFYGPSILVSPVTEENATDVEIYLPNDIFYDFFTYEPIQGNGTTLNLTDIGFEEIPLHIKGGSIIPMRTEWGMTTTEVRTKPFDLVIAPSANGTAHGTLYLDDGVSIEQNGTTYITFTYNNGHLNANGTFNYTAEANSISKITVLGTRGAPEWAESQVISFDVDIPLTEAFTLEW</sequence>
<evidence type="ECO:0000313" key="23">
    <source>
        <dbReference type="EMBL" id="KAJ9667726.1"/>
    </source>
</evidence>
<dbReference type="Gene3D" id="3.20.20.80">
    <property type="entry name" value="Glycosidases"/>
    <property type="match status" value="2"/>
</dbReference>
<evidence type="ECO:0000313" key="24">
    <source>
        <dbReference type="Proteomes" id="UP001172684"/>
    </source>
</evidence>
<dbReference type="InterPro" id="IPR013780">
    <property type="entry name" value="Glyco_hydro_b"/>
</dbReference>
<evidence type="ECO:0000256" key="1">
    <source>
        <dbReference type="ARBA" id="ARBA00000448"/>
    </source>
</evidence>
<dbReference type="InterPro" id="IPR048395">
    <property type="entry name" value="Glyco_hydro_31_C"/>
</dbReference>
<keyword evidence="15" id="KW-0624">Polysaccharide degradation</keyword>
<evidence type="ECO:0000256" key="2">
    <source>
        <dbReference type="ARBA" id="ARBA00001657"/>
    </source>
</evidence>
<feature type="domain" description="Glycoside hydrolase family 31 TIM barrel" evidence="20">
    <location>
        <begin position="282"/>
        <end position="719"/>
    </location>
</feature>
<evidence type="ECO:0000259" key="21">
    <source>
        <dbReference type="Pfam" id="PF13802"/>
    </source>
</evidence>
<dbReference type="Proteomes" id="UP001172684">
    <property type="component" value="Unassembled WGS sequence"/>
</dbReference>
<evidence type="ECO:0000256" key="7">
    <source>
        <dbReference type="ARBA" id="ARBA00014002"/>
    </source>
</evidence>
<dbReference type="InterPro" id="IPR000322">
    <property type="entry name" value="Glyco_hydro_31_TIM"/>
</dbReference>
<dbReference type="CDD" id="cd14752">
    <property type="entry name" value="GH31_N"/>
    <property type="match status" value="1"/>
</dbReference>
<feature type="domain" description="Glycoside hydrolase family 31 N-terminal" evidence="21">
    <location>
        <begin position="128"/>
        <end position="232"/>
    </location>
</feature>
<keyword evidence="11" id="KW-0325">Glycoprotein</keyword>
<dbReference type="InterPro" id="IPR030458">
    <property type="entry name" value="Glyco_hydro_31_AS"/>
</dbReference>
<evidence type="ECO:0000256" key="17">
    <source>
        <dbReference type="RuleBase" id="RU361185"/>
    </source>
</evidence>
<evidence type="ECO:0000256" key="11">
    <source>
        <dbReference type="ARBA" id="ARBA00023180"/>
    </source>
</evidence>
<evidence type="ECO:0000256" key="5">
    <source>
        <dbReference type="ARBA" id="ARBA00012741"/>
    </source>
</evidence>
<keyword evidence="10 17" id="KW-0378">Hydrolase</keyword>
<dbReference type="EC" id="3.2.1.20" evidence="5"/>
<accession>A0ABQ9NZC1</accession>
<dbReference type="CDD" id="cd06602">
    <property type="entry name" value="GH31_MGAM_SI_GAA"/>
    <property type="match status" value="1"/>
</dbReference>
<keyword evidence="24" id="KW-1185">Reference proteome</keyword>
<keyword evidence="9 19" id="KW-0732">Signal</keyword>
<evidence type="ECO:0000256" key="16">
    <source>
        <dbReference type="ARBA" id="ARBA00025512"/>
    </source>
</evidence>
<dbReference type="SUPFAM" id="SSF74650">
    <property type="entry name" value="Galactose mutarotase-like"/>
    <property type="match status" value="1"/>
</dbReference>
<comment type="caution">
    <text evidence="23">The sequence shown here is derived from an EMBL/GenBank/DDBJ whole genome shotgun (WGS) entry which is preliminary data.</text>
</comment>
<evidence type="ECO:0000256" key="15">
    <source>
        <dbReference type="ARBA" id="ARBA00023326"/>
    </source>
</evidence>
<name>A0ABQ9NZC1_9PEZI</name>
<dbReference type="Pfam" id="PF13802">
    <property type="entry name" value="Gal_mutarotas_2"/>
    <property type="match status" value="1"/>
</dbReference>
<comment type="catalytic activity">
    <reaction evidence="2">
        <text>Hydrolysis of terminal, non-reducing (1-&gt;4)-linked alpha-D-glucose residues with release of alpha-D-glucose.</text>
        <dbReference type="EC" id="3.2.1.20"/>
    </reaction>
</comment>
<keyword evidence="14" id="KW-0961">Cell wall biogenesis/degradation</keyword>
<reference evidence="23" key="1">
    <citation type="submission" date="2022-10" db="EMBL/GenBank/DDBJ databases">
        <title>Culturing micro-colonial fungi from biological soil crusts in the Mojave desert and describing Neophaeococcomyces mojavensis, and introducing the new genera and species Taxawa tesnikishii.</title>
        <authorList>
            <person name="Kurbessoian T."/>
            <person name="Stajich J.E."/>
        </authorList>
    </citation>
    <scope>NUCLEOTIDE SEQUENCE</scope>
    <source>
        <strain evidence="23">TK_1</strain>
    </source>
</reference>
<evidence type="ECO:0000256" key="8">
    <source>
        <dbReference type="ARBA" id="ARBA00022525"/>
    </source>
</evidence>
<dbReference type="Pfam" id="PF21365">
    <property type="entry name" value="Glyco_hydro_31_3rd"/>
    <property type="match status" value="1"/>
</dbReference>
<evidence type="ECO:0000256" key="14">
    <source>
        <dbReference type="ARBA" id="ARBA00023316"/>
    </source>
</evidence>